<dbReference type="Pfam" id="PF13561">
    <property type="entry name" value="adh_short_C2"/>
    <property type="match status" value="1"/>
</dbReference>
<comment type="similarity">
    <text evidence="1">Belongs to the short-chain dehydrogenases/reductases (SDR) family.</text>
</comment>
<keyword evidence="2" id="KW-0560">Oxidoreductase</keyword>
<dbReference type="PROSITE" id="PS00061">
    <property type="entry name" value="ADH_SHORT"/>
    <property type="match status" value="1"/>
</dbReference>
<dbReference type="SUPFAM" id="SSF51735">
    <property type="entry name" value="NAD(P)-binding Rossmann-fold domains"/>
    <property type="match status" value="1"/>
</dbReference>
<dbReference type="AlphaFoldDB" id="X0Q742"/>
<dbReference type="PRINTS" id="PR00081">
    <property type="entry name" value="GDHRDH"/>
</dbReference>
<dbReference type="FunFam" id="3.40.50.720:FF:000084">
    <property type="entry name" value="Short-chain dehydrogenase reductase"/>
    <property type="match status" value="1"/>
</dbReference>
<dbReference type="Gene3D" id="3.40.50.720">
    <property type="entry name" value="NAD(P)-binding Rossmann-like Domain"/>
    <property type="match status" value="1"/>
</dbReference>
<evidence type="ECO:0000256" key="3">
    <source>
        <dbReference type="ARBA" id="ARBA00023027"/>
    </source>
</evidence>
<dbReference type="InterPro" id="IPR020904">
    <property type="entry name" value="Sc_DH/Rdtase_CS"/>
</dbReference>
<keyword evidence="3" id="KW-0520">NAD</keyword>
<dbReference type="Proteomes" id="UP000019491">
    <property type="component" value="Unassembled WGS sequence"/>
</dbReference>
<dbReference type="InterPro" id="IPR023985">
    <property type="entry name" value="SDR_subfam_1"/>
</dbReference>
<evidence type="ECO:0000256" key="1">
    <source>
        <dbReference type="ARBA" id="ARBA00006484"/>
    </source>
</evidence>
<dbReference type="GO" id="GO:0016491">
    <property type="term" value="F:oxidoreductase activity"/>
    <property type="evidence" value="ECO:0007669"/>
    <property type="project" value="UniProtKB-KW"/>
</dbReference>
<protein>
    <submittedName>
        <fullName evidence="4">Putative carveol dehydrogenase</fullName>
    </submittedName>
</protein>
<name>X0Q742_RHOWR</name>
<dbReference type="RefSeq" id="WP_037234355.1">
    <property type="nucleotide sequence ID" value="NZ_BAWF01000031.1"/>
</dbReference>
<evidence type="ECO:0000313" key="5">
    <source>
        <dbReference type="Proteomes" id="UP000019491"/>
    </source>
</evidence>
<comment type="caution">
    <text evidence="4">The sequence shown here is derived from an EMBL/GenBank/DDBJ whole genome shotgun (WGS) entry which is preliminary data.</text>
</comment>
<dbReference type="PANTHER" id="PTHR24321:SF8">
    <property type="entry name" value="ESTRADIOL 17-BETA-DEHYDROGENASE 8-RELATED"/>
    <property type="match status" value="1"/>
</dbReference>
<accession>X0Q742</accession>
<dbReference type="InterPro" id="IPR036291">
    <property type="entry name" value="NAD(P)-bd_dom_sf"/>
</dbReference>
<reference evidence="4 5" key="1">
    <citation type="submission" date="2014-02" db="EMBL/GenBank/DDBJ databases">
        <title>Whole genome shotgun sequence of Rhodococcus wratislaviensis NBRC 100605.</title>
        <authorList>
            <person name="Hosoyama A."/>
            <person name="Tsuchikane K."/>
            <person name="Yoshida I."/>
            <person name="Ohji S."/>
            <person name="Ichikawa N."/>
            <person name="Yamazoe A."/>
            <person name="Fujita N."/>
        </authorList>
    </citation>
    <scope>NUCLEOTIDE SEQUENCE [LARGE SCALE GENOMIC DNA]</scope>
    <source>
        <strain evidence="4 5">NBRC 100605</strain>
    </source>
</reference>
<dbReference type="InterPro" id="IPR002347">
    <property type="entry name" value="SDR_fam"/>
</dbReference>
<proteinExistence type="inferred from homology"/>
<evidence type="ECO:0000256" key="2">
    <source>
        <dbReference type="ARBA" id="ARBA00023002"/>
    </source>
</evidence>
<dbReference type="PANTHER" id="PTHR24321">
    <property type="entry name" value="DEHYDROGENASES, SHORT CHAIN"/>
    <property type="match status" value="1"/>
</dbReference>
<evidence type="ECO:0000313" key="4">
    <source>
        <dbReference type="EMBL" id="GAF46526.1"/>
    </source>
</evidence>
<organism evidence="4 5">
    <name type="scientific">Rhodococcus wratislaviensis NBRC 100605</name>
    <dbReference type="NCBI Taxonomy" id="1219028"/>
    <lineage>
        <taxon>Bacteria</taxon>
        <taxon>Bacillati</taxon>
        <taxon>Actinomycetota</taxon>
        <taxon>Actinomycetes</taxon>
        <taxon>Mycobacteriales</taxon>
        <taxon>Nocardiaceae</taxon>
        <taxon>Rhodococcus</taxon>
    </lineage>
</organism>
<sequence>MTSSLQGKVAFITGAARGQGREHAVTLARHGANIIALDICKPVSTIPYEMSTSDDLAETVALVEATGQKIYAAEADVRDFDAVQQVVDDGLEQFGQIDIVLANAGVYSFGPLDSVDIELQRWRDIIDINLTGAFHTLKATIPSMIAGGTGGSIVLTSSTAGIKGLRSMADYTATKHGVVGLMRTFANELAPHKIRVNTVHPTGVNTHMVTNPQLVQWYSDHPDMANNVSANLLPVELVDPHDISEAILYLTSDAARYVTGLELKIDAGFTERA</sequence>
<keyword evidence="5" id="KW-1185">Reference proteome</keyword>
<dbReference type="NCBIfam" id="NF009467">
    <property type="entry name" value="PRK12826.1-3"/>
    <property type="match status" value="1"/>
</dbReference>
<dbReference type="CDD" id="cd05233">
    <property type="entry name" value="SDR_c"/>
    <property type="match status" value="1"/>
</dbReference>
<gene>
    <name evidence="4" type="ORF">RW1_031_01100</name>
</gene>
<dbReference type="NCBIfam" id="TIGR03971">
    <property type="entry name" value="SDR_subfam_1"/>
    <property type="match status" value="1"/>
</dbReference>
<dbReference type="PRINTS" id="PR00080">
    <property type="entry name" value="SDRFAMILY"/>
</dbReference>
<dbReference type="EMBL" id="BAWF01000031">
    <property type="protein sequence ID" value="GAF46526.1"/>
    <property type="molecule type" value="Genomic_DNA"/>
</dbReference>